<reference evidence="1 2" key="1">
    <citation type="submission" date="2016-10" db="EMBL/GenBank/DDBJ databases">
        <authorList>
            <person name="Varghese N."/>
            <person name="Submissions S."/>
        </authorList>
    </citation>
    <scope>NUCLEOTIDE SEQUENCE [LARGE SCALE GENOMIC DNA]</scope>
    <source>
        <strain evidence="1 2">CDM_1</strain>
    </source>
</reference>
<sequence length="47" mass="5495">MFLKGFYHTLKFIFDNLSLSQDSHYPMDIYGYGIVSKLASVRHGLRK</sequence>
<protein>
    <submittedName>
        <fullName evidence="1">Uncharacterized protein</fullName>
    </submittedName>
</protein>
<evidence type="ECO:0000313" key="2">
    <source>
        <dbReference type="Proteomes" id="UP000324021"/>
    </source>
</evidence>
<dbReference type="Proteomes" id="UP000324021">
    <property type="component" value="Unassembled WGS sequence"/>
</dbReference>
<accession>A0A1G6IK11</accession>
<dbReference type="AlphaFoldDB" id="A0A1G6IK11"/>
<organism evidence="1 2">
    <name type="scientific">Natrinema hispanicum</name>
    <dbReference type="NCBI Taxonomy" id="392421"/>
    <lineage>
        <taxon>Archaea</taxon>
        <taxon>Methanobacteriati</taxon>
        <taxon>Methanobacteriota</taxon>
        <taxon>Stenosarchaea group</taxon>
        <taxon>Halobacteria</taxon>
        <taxon>Halobacteriales</taxon>
        <taxon>Natrialbaceae</taxon>
        <taxon>Natrinema</taxon>
    </lineage>
</organism>
<dbReference type="EMBL" id="FMZP01000001">
    <property type="protein sequence ID" value="SDC06345.1"/>
    <property type="molecule type" value="Genomic_DNA"/>
</dbReference>
<gene>
    <name evidence="1" type="ORF">SAMN05192552_1001275</name>
</gene>
<name>A0A1G6IK11_9EURY</name>
<evidence type="ECO:0000313" key="1">
    <source>
        <dbReference type="EMBL" id="SDC06345.1"/>
    </source>
</evidence>
<proteinExistence type="predicted"/>